<evidence type="ECO:0000256" key="2">
    <source>
        <dbReference type="SAM" id="Phobius"/>
    </source>
</evidence>
<keyword evidence="2" id="KW-0472">Membrane</keyword>
<keyword evidence="2" id="KW-1133">Transmembrane helix</keyword>
<evidence type="ECO:0000256" key="1">
    <source>
        <dbReference type="SAM" id="MobiDB-lite"/>
    </source>
</evidence>
<dbReference type="OrthoDB" id="163979at2759"/>
<accession>A0A8K1C7W8</accession>
<feature type="transmembrane region" description="Helical" evidence="2">
    <location>
        <begin position="104"/>
        <end position="131"/>
    </location>
</feature>
<feature type="compositionally biased region" description="Polar residues" evidence="1">
    <location>
        <begin position="233"/>
        <end position="251"/>
    </location>
</feature>
<gene>
    <name evidence="3" type="ORF">Poli38472_013379</name>
</gene>
<feature type="transmembrane region" description="Helical" evidence="2">
    <location>
        <begin position="44"/>
        <end position="63"/>
    </location>
</feature>
<proteinExistence type="predicted"/>
<evidence type="ECO:0000313" key="3">
    <source>
        <dbReference type="EMBL" id="TMW57905.1"/>
    </source>
</evidence>
<reference evidence="3" key="1">
    <citation type="submission" date="2019-03" db="EMBL/GenBank/DDBJ databases">
        <title>Long read genome sequence of the mycoparasitic Pythium oligandrum ATCC 38472 isolated from sugarbeet rhizosphere.</title>
        <authorList>
            <person name="Gaulin E."/>
        </authorList>
    </citation>
    <scope>NUCLEOTIDE SEQUENCE</scope>
    <source>
        <strain evidence="3">ATCC 38472_TT</strain>
    </source>
</reference>
<feature type="transmembrane region" description="Helical" evidence="2">
    <location>
        <begin position="151"/>
        <end position="172"/>
    </location>
</feature>
<comment type="caution">
    <text evidence="3">The sequence shown here is derived from an EMBL/GenBank/DDBJ whole genome shotgun (WGS) entry which is preliminary data.</text>
</comment>
<name>A0A8K1C7W8_PYTOL</name>
<dbReference type="AlphaFoldDB" id="A0A8K1C7W8"/>
<feature type="region of interest" description="Disordered" evidence="1">
    <location>
        <begin position="230"/>
        <end position="253"/>
    </location>
</feature>
<sequence length="284" mass="32745">MVLSDARMHYYGVLYLGPVTMIINFALFQYLCGMYYQRRRERRVKLLLFFGLIGFVSLIPFSNPDPLVFDHLNDISETCTTMTFLVQITIIGRDINRKVRIRSLVWLTYISEMFTLIGVVLATKSFVEVIAPDTGLEQFDFIDDIFEDVSLWFIFVFRFYYMALSKGVRWLLQNKRLELFLYALLMTHEYPFLALNQTTGVSWESLQAIWHRLLVTMCLLQTIRDKIRGRSTPGGNSLRSQARDTNGTMSKGPQAEDLALCKGATTLSARNTLKQGSITPIMPR</sequence>
<protein>
    <submittedName>
        <fullName evidence="3">Uncharacterized protein</fullName>
    </submittedName>
</protein>
<keyword evidence="4" id="KW-1185">Reference proteome</keyword>
<organism evidence="3 4">
    <name type="scientific">Pythium oligandrum</name>
    <name type="common">Mycoparasitic fungus</name>
    <dbReference type="NCBI Taxonomy" id="41045"/>
    <lineage>
        <taxon>Eukaryota</taxon>
        <taxon>Sar</taxon>
        <taxon>Stramenopiles</taxon>
        <taxon>Oomycota</taxon>
        <taxon>Peronosporomycetes</taxon>
        <taxon>Pythiales</taxon>
        <taxon>Pythiaceae</taxon>
        <taxon>Pythium</taxon>
    </lineage>
</organism>
<dbReference type="Proteomes" id="UP000794436">
    <property type="component" value="Unassembled WGS sequence"/>
</dbReference>
<dbReference type="EMBL" id="SPLM01000113">
    <property type="protein sequence ID" value="TMW57905.1"/>
    <property type="molecule type" value="Genomic_DNA"/>
</dbReference>
<feature type="transmembrane region" description="Helical" evidence="2">
    <location>
        <begin position="12"/>
        <end position="32"/>
    </location>
</feature>
<feature type="transmembrane region" description="Helical" evidence="2">
    <location>
        <begin position="75"/>
        <end position="92"/>
    </location>
</feature>
<keyword evidence="2" id="KW-0812">Transmembrane</keyword>
<evidence type="ECO:0000313" key="4">
    <source>
        <dbReference type="Proteomes" id="UP000794436"/>
    </source>
</evidence>